<evidence type="ECO:0000313" key="3">
    <source>
        <dbReference type="EMBL" id="MEW9808228.1"/>
    </source>
</evidence>
<dbReference type="RefSeq" id="WP_367725453.1">
    <property type="nucleotide sequence ID" value="NZ_JBFOCI010000007.1"/>
</dbReference>
<feature type="signal peptide" evidence="2">
    <location>
        <begin position="1"/>
        <end position="24"/>
    </location>
</feature>
<keyword evidence="4" id="KW-1185">Reference proteome</keyword>
<evidence type="ECO:0000313" key="4">
    <source>
        <dbReference type="Proteomes" id="UP001556196"/>
    </source>
</evidence>
<keyword evidence="1" id="KW-0472">Membrane</keyword>
<proteinExistence type="predicted"/>
<sequence length="117" mass="12051">MPNRLLIFAAGVCGAAGVGLSAVAAHGGSPNTANAATLLVVHAPVFMVAGMVDFNAVLRWSAAILFVGLALFASDMISRDYFDTRLFAMAAPTGGLLMIVGWVGIALAALFPRRLFG</sequence>
<keyword evidence="1" id="KW-1133">Transmembrane helix</keyword>
<keyword evidence="2" id="KW-0732">Signal</keyword>
<feature type="chain" id="PRO_5045375449" evidence="2">
    <location>
        <begin position="25"/>
        <end position="117"/>
    </location>
</feature>
<feature type="transmembrane region" description="Helical" evidence="1">
    <location>
        <begin position="45"/>
        <end position="74"/>
    </location>
</feature>
<keyword evidence="1" id="KW-0812">Transmembrane</keyword>
<accession>A0ABV3R4N2</accession>
<comment type="caution">
    <text evidence="3">The sequence shown here is derived from an EMBL/GenBank/DDBJ whole genome shotgun (WGS) entry which is preliminary data.</text>
</comment>
<dbReference type="InterPro" id="IPR006696">
    <property type="entry name" value="DUF423"/>
</dbReference>
<protein>
    <submittedName>
        <fullName evidence="3">DUF423 domain-containing protein</fullName>
    </submittedName>
</protein>
<gene>
    <name evidence="3" type="ORF">ABUE31_19745</name>
</gene>
<dbReference type="Pfam" id="PF04241">
    <property type="entry name" value="DUF423"/>
    <property type="match status" value="1"/>
</dbReference>
<reference evidence="3 4" key="1">
    <citation type="submission" date="2024-06" db="EMBL/GenBank/DDBJ databases">
        <authorList>
            <person name="Tuo L."/>
        </authorList>
    </citation>
    <scope>NUCLEOTIDE SEQUENCE [LARGE SCALE GENOMIC DNA]</scope>
    <source>
        <strain evidence="3 4">ZMM04-5</strain>
    </source>
</reference>
<evidence type="ECO:0000256" key="2">
    <source>
        <dbReference type="SAM" id="SignalP"/>
    </source>
</evidence>
<dbReference type="EMBL" id="JBFOCI010000007">
    <property type="protein sequence ID" value="MEW9808228.1"/>
    <property type="molecule type" value="Genomic_DNA"/>
</dbReference>
<feature type="transmembrane region" description="Helical" evidence="1">
    <location>
        <begin position="86"/>
        <end position="111"/>
    </location>
</feature>
<evidence type="ECO:0000256" key="1">
    <source>
        <dbReference type="SAM" id="Phobius"/>
    </source>
</evidence>
<dbReference type="Proteomes" id="UP001556196">
    <property type="component" value="Unassembled WGS sequence"/>
</dbReference>
<name>A0ABV3R4N2_9HYPH</name>
<organism evidence="3 4">
    <name type="scientific">Mesorhizobium marinum</name>
    <dbReference type="NCBI Taxonomy" id="3228790"/>
    <lineage>
        <taxon>Bacteria</taxon>
        <taxon>Pseudomonadati</taxon>
        <taxon>Pseudomonadota</taxon>
        <taxon>Alphaproteobacteria</taxon>
        <taxon>Hyphomicrobiales</taxon>
        <taxon>Phyllobacteriaceae</taxon>
        <taxon>Mesorhizobium</taxon>
    </lineage>
</organism>